<dbReference type="Proteomes" id="UP000778970">
    <property type="component" value="Unassembled WGS sequence"/>
</dbReference>
<gene>
    <name evidence="2" type="ORF">CKO21_05480</name>
</gene>
<keyword evidence="1" id="KW-0812">Transmembrane</keyword>
<dbReference type="InterPro" id="IPR021836">
    <property type="entry name" value="DUF3429"/>
</dbReference>
<reference evidence="2" key="2">
    <citation type="journal article" date="2020" name="Microorganisms">
        <title>Osmotic Adaptation and Compatible Solute Biosynthesis of Phototrophic Bacteria as Revealed from Genome Analyses.</title>
        <authorList>
            <person name="Imhoff J.F."/>
            <person name="Rahn T."/>
            <person name="Kunzel S."/>
            <person name="Keller A."/>
            <person name="Neulinger S.C."/>
        </authorList>
    </citation>
    <scope>NUCLEOTIDE SEQUENCE</scope>
    <source>
        <strain evidence="2">DSM 9154</strain>
    </source>
</reference>
<keyword evidence="1" id="KW-0472">Membrane</keyword>
<reference evidence="2" key="1">
    <citation type="submission" date="2017-08" db="EMBL/GenBank/DDBJ databases">
        <authorList>
            <person name="Imhoff J.F."/>
            <person name="Rahn T."/>
            <person name="Kuenzel S."/>
            <person name="Neulinger S.C."/>
        </authorList>
    </citation>
    <scope>NUCLEOTIDE SEQUENCE</scope>
    <source>
        <strain evidence="2">DSM 9154</strain>
    </source>
</reference>
<comment type="caution">
    <text evidence="2">The sequence shown here is derived from an EMBL/GenBank/DDBJ whole genome shotgun (WGS) entry which is preliminary data.</text>
</comment>
<protein>
    <submittedName>
        <fullName evidence="2">DUF3429 domain-containing protein</fullName>
    </submittedName>
</protein>
<name>A0A934QGQ3_9PROT</name>
<evidence type="ECO:0000313" key="2">
    <source>
        <dbReference type="EMBL" id="MBK1696691.1"/>
    </source>
</evidence>
<organism evidence="2 3">
    <name type="scientific">Rhodovibrio salinarum</name>
    <dbReference type="NCBI Taxonomy" id="1087"/>
    <lineage>
        <taxon>Bacteria</taxon>
        <taxon>Pseudomonadati</taxon>
        <taxon>Pseudomonadota</taxon>
        <taxon>Alphaproteobacteria</taxon>
        <taxon>Rhodospirillales</taxon>
        <taxon>Rhodovibrionaceae</taxon>
        <taxon>Rhodovibrio</taxon>
    </lineage>
</organism>
<feature type="transmembrane region" description="Helical" evidence="1">
    <location>
        <begin position="93"/>
        <end position="120"/>
    </location>
</feature>
<accession>A0A934QGQ3</accession>
<dbReference type="EMBL" id="NRRE01000020">
    <property type="protein sequence ID" value="MBK1696691.1"/>
    <property type="molecule type" value="Genomic_DNA"/>
</dbReference>
<dbReference type="PANTHER" id="PTHR15887">
    <property type="entry name" value="TRANSMEMBRANE PROTEIN 69"/>
    <property type="match status" value="1"/>
</dbReference>
<evidence type="ECO:0000256" key="1">
    <source>
        <dbReference type="SAM" id="Phobius"/>
    </source>
</evidence>
<proteinExistence type="predicted"/>
<dbReference type="AlphaFoldDB" id="A0A934QGQ3"/>
<keyword evidence="3" id="KW-1185">Reference proteome</keyword>
<keyword evidence="1" id="KW-1133">Transmembrane helix</keyword>
<feature type="transmembrane region" description="Helical" evidence="1">
    <location>
        <begin position="141"/>
        <end position="158"/>
    </location>
</feature>
<feature type="transmembrane region" description="Helical" evidence="1">
    <location>
        <begin position="15"/>
        <end position="36"/>
    </location>
</feature>
<sequence length="160" mass="16794">MSQQPESPSVPLPAAVYGGTGLIPFVVTAVAVWAAPGDWSIRALDIQLFYGATIISFLGAAHWGLALAGQGTRGDIAAACSWARLGYAVAPSLVAWLSLITMPVIGVIMQMLSFAATFFVDAKTTRVGITPAWYPRLRRPLTIVAIICLGASLLRLVPAG</sequence>
<dbReference type="Pfam" id="PF11911">
    <property type="entry name" value="DUF3429"/>
    <property type="match status" value="1"/>
</dbReference>
<evidence type="ECO:0000313" key="3">
    <source>
        <dbReference type="Proteomes" id="UP000778970"/>
    </source>
</evidence>
<dbReference type="RefSeq" id="WP_051431665.1">
    <property type="nucleotide sequence ID" value="NZ_NRRE01000020.1"/>
</dbReference>
<dbReference type="PANTHER" id="PTHR15887:SF1">
    <property type="entry name" value="TRANSMEMBRANE PROTEIN 69"/>
    <property type="match status" value="1"/>
</dbReference>
<feature type="transmembrane region" description="Helical" evidence="1">
    <location>
        <begin position="48"/>
        <end position="65"/>
    </location>
</feature>